<evidence type="ECO:0000313" key="2">
    <source>
        <dbReference type="Proteomes" id="UP001479436"/>
    </source>
</evidence>
<name>A0ABR2VRC5_9FUNG</name>
<reference evidence="1 2" key="1">
    <citation type="submission" date="2023-04" db="EMBL/GenBank/DDBJ databases">
        <title>Genome of Basidiobolus ranarum AG-B5.</title>
        <authorList>
            <person name="Stajich J.E."/>
            <person name="Carter-House D."/>
            <person name="Gryganskyi A."/>
        </authorList>
    </citation>
    <scope>NUCLEOTIDE SEQUENCE [LARGE SCALE GENOMIC DNA]</scope>
    <source>
        <strain evidence="1 2">AG-B5</strain>
    </source>
</reference>
<accession>A0ABR2VRC5</accession>
<organism evidence="1 2">
    <name type="scientific">Basidiobolus ranarum</name>
    <dbReference type="NCBI Taxonomy" id="34480"/>
    <lineage>
        <taxon>Eukaryota</taxon>
        <taxon>Fungi</taxon>
        <taxon>Fungi incertae sedis</taxon>
        <taxon>Zoopagomycota</taxon>
        <taxon>Entomophthoromycotina</taxon>
        <taxon>Basidiobolomycetes</taxon>
        <taxon>Basidiobolales</taxon>
        <taxon>Basidiobolaceae</taxon>
        <taxon>Basidiobolus</taxon>
    </lineage>
</organism>
<protein>
    <submittedName>
        <fullName evidence="1">Uncharacterized protein</fullName>
    </submittedName>
</protein>
<sequence>MNTQQLAKATLKSIQGHSLVAGRLVTLTPRISVHRAQSKPAANSDITNYQYPSLHSTYRHQSTNKSEFSINQFFEFIPSVENLGFGGRRDSTKCLLFNKPYPTVQQSAVDELFEFVPSIEWFNFGYNRDMNSDCFSEDGEFDLEDLFDTLPSVEDINLSKLNSRPEV</sequence>
<gene>
    <name evidence="1" type="ORF">K7432_013037</name>
</gene>
<dbReference type="Proteomes" id="UP001479436">
    <property type="component" value="Unassembled WGS sequence"/>
</dbReference>
<keyword evidence="2" id="KW-1185">Reference proteome</keyword>
<evidence type="ECO:0000313" key="1">
    <source>
        <dbReference type="EMBL" id="KAK9695323.1"/>
    </source>
</evidence>
<proteinExistence type="predicted"/>
<comment type="caution">
    <text evidence="1">The sequence shown here is derived from an EMBL/GenBank/DDBJ whole genome shotgun (WGS) entry which is preliminary data.</text>
</comment>
<dbReference type="EMBL" id="JASJQH010008090">
    <property type="protein sequence ID" value="KAK9695323.1"/>
    <property type="molecule type" value="Genomic_DNA"/>
</dbReference>